<dbReference type="InterPro" id="IPR001926">
    <property type="entry name" value="TrpB-like_PALP"/>
</dbReference>
<dbReference type="InterPro" id="IPR000634">
    <property type="entry name" value="Ser/Thr_deHydtase_PyrdxlP-BS"/>
</dbReference>
<evidence type="ECO:0000313" key="6">
    <source>
        <dbReference type="Proteomes" id="UP000265692"/>
    </source>
</evidence>
<organism evidence="5 6">
    <name type="scientific">Ureibacillus yapensis</name>
    <dbReference type="NCBI Taxonomy" id="2304605"/>
    <lineage>
        <taxon>Bacteria</taxon>
        <taxon>Bacillati</taxon>
        <taxon>Bacillota</taxon>
        <taxon>Bacilli</taxon>
        <taxon>Bacillales</taxon>
        <taxon>Caryophanaceae</taxon>
        <taxon>Ureibacillus</taxon>
    </lineage>
</organism>
<dbReference type="InterPro" id="IPR036052">
    <property type="entry name" value="TrpB-like_PALP_sf"/>
</dbReference>
<dbReference type="GO" id="GO:0003941">
    <property type="term" value="F:L-serine ammonia-lyase activity"/>
    <property type="evidence" value="ECO:0007669"/>
    <property type="project" value="TreeGrafter"/>
</dbReference>
<reference evidence="5 6" key="1">
    <citation type="submission" date="2018-08" db="EMBL/GenBank/DDBJ databases">
        <title>Lysinibacillus sp. YLB-03 draft genome sequence.</title>
        <authorList>
            <person name="Yu L."/>
        </authorList>
    </citation>
    <scope>NUCLEOTIDE SEQUENCE [LARGE SCALE GENOMIC DNA]</scope>
    <source>
        <strain evidence="5 6">YLB-03</strain>
    </source>
</reference>
<evidence type="ECO:0000256" key="3">
    <source>
        <dbReference type="ARBA" id="ARBA00023239"/>
    </source>
</evidence>
<keyword evidence="3" id="KW-0456">Lyase</keyword>
<keyword evidence="6" id="KW-1185">Reference proteome</keyword>
<dbReference type="PANTHER" id="PTHR48078">
    <property type="entry name" value="THREONINE DEHYDRATASE, MITOCHONDRIAL-RELATED"/>
    <property type="match status" value="1"/>
</dbReference>
<dbReference type="Gene3D" id="3.40.50.1100">
    <property type="match status" value="2"/>
</dbReference>
<evidence type="ECO:0000256" key="1">
    <source>
        <dbReference type="ARBA" id="ARBA00001933"/>
    </source>
</evidence>
<keyword evidence="2" id="KW-0663">Pyridoxal phosphate</keyword>
<dbReference type="InterPro" id="IPR050147">
    <property type="entry name" value="Ser/Thr_Dehydratase"/>
</dbReference>
<accession>A0A396SCG5</accession>
<protein>
    <submittedName>
        <fullName evidence="5">Pyridoxal-phosphate dependent enzyme</fullName>
    </submittedName>
</protein>
<dbReference type="PANTHER" id="PTHR48078:SF6">
    <property type="entry name" value="L-THREONINE DEHYDRATASE CATABOLIC TDCB"/>
    <property type="match status" value="1"/>
</dbReference>
<dbReference type="Pfam" id="PF00291">
    <property type="entry name" value="PALP"/>
    <property type="match status" value="1"/>
</dbReference>
<dbReference type="AlphaFoldDB" id="A0A396SCG5"/>
<dbReference type="CDD" id="cd01563">
    <property type="entry name" value="Thr-synth_1"/>
    <property type="match status" value="1"/>
</dbReference>
<dbReference type="Proteomes" id="UP000265692">
    <property type="component" value="Unassembled WGS sequence"/>
</dbReference>
<feature type="domain" description="Tryptophan synthase beta chain-like PALP" evidence="4">
    <location>
        <begin position="73"/>
        <end position="368"/>
    </location>
</feature>
<evidence type="ECO:0000259" key="4">
    <source>
        <dbReference type="Pfam" id="PF00291"/>
    </source>
</evidence>
<evidence type="ECO:0000256" key="2">
    <source>
        <dbReference type="ARBA" id="ARBA00022898"/>
    </source>
</evidence>
<gene>
    <name evidence="5" type="ORF">D1B33_00400</name>
</gene>
<dbReference type="GO" id="GO:0009097">
    <property type="term" value="P:isoleucine biosynthetic process"/>
    <property type="evidence" value="ECO:0007669"/>
    <property type="project" value="TreeGrafter"/>
</dbReference>
<dbReference type="GO" id="GO:0006567">
    <property type="term" value="P:L-threonine catabolic process"/>
    <property type="evidence" value="ECO:0007669"/>
    <property type="project" value="TreeGrafter"/>
</dbReference>
<dbReference type="SUPFAM" id="SSF53686">
    <property type="entry name" value="Tryptophan synthase beta subunit-like PLP-dependent enzymes"/>
    <property type="match status" value="1"/>
</dbReference>
<proteinExistence type="predicted"/>
<dbReference type="GO" id="GO:0006565">
    <property type="term" value="P:L-serine catabolic process"/>
    <property type="evidence" value="ECO:0007669"/>
    <property type="project" value="TreeGrafter"/>
</dbReference>
<dbReference type="OrthoDB" id="9778118at2"/>
<dbReference type="EMBL" id="QWEI01000001">
    <property type="protein sequence ID" value="RHW39343.1"/>
    <property type="molecule type" value="Genomic_DNA"/>
</dbReference>
<sequence>MERKIDMNYVCSACKSSYTLESNKWKCDCGGLLHLEYEKKKVNFFETAHSQEMSLWKYADSMPFEKDDVWREITLGEGNTPLIRISENLLAKAEYYMPTLSFKDRGAVVLVAMAKKLGIDRVVADSSGNAGTSIAAYGARAGIQCDIFVPESTSEKKLKQIEAHGATVHKIPGNRENTSNAAIAMVEERNLFYASHIFNPLFWEGTKTYIYEVFEQLNGKLPGAFIIPVGNGTLIMGAFIAIQELMSNGHIQEMPKILAVQAASCAPIFKAFEEGKTSVEAGENKGTIAEGIAIAAPARGTEILEAIRATGGDIIGVSEESILQARNELALKGVYVEITSAANYAGYLQYLEKYPKLREQQVVMPLCGAGIKSN</sequence>
<comment type="caution">
    <text evidence="5">The sequence shown here is derived from an EMBL/GenBank/DDBJ whole genome shotgun (WGS) entry which is preliminary data.</text>
</comment>
<comment type="cofactor">
    <cofactor evidence="1">
        <name>pyridoxal 5'-phosphate</name>
        <dbReference type="ChEBI" id="CHEBI:597326"/>
    </cofactor>
</comment>
<dbReference type="GO" id="GO:0004794">
    <property type="term" value="F:threonine deaminase activity"/>
    <property type="evidence" value="ECO:0007669"/>
    <property type="project" value="TreeGrafter"/>
</dbReference>
<dbReference type="PROSITE" id="PS00165">
    <property type="entry name" value="DEHYDRATASE_SER_THR"/>
    <property type="match status" value="1"/>
</dbReference>
<evidence type="ECO:0000313" key="5">
    <source>
        <dbReference type="EMBL" id="RHW39343.1"/>
    </source>
</evidence>
<dbReference type="GO" id="GO:0030170">
    <property type="term" value="F:pyridoxal phosphate binding"/>
    <property type="evidence" value="ECO:0007669"/>
    <property type="project" value="InterPro"/>
</dbReference>
<name>A0A396SCG5_9BACL</name>